<proteinExistence type="predicted"/>
<accession>A0A1X7RJZ2</accession>
<dbReference type="Proteomes" id="UP000215127">
    <property type="component" value="Chromosome 2"/>
</dbReference>
<evidence type="ECO:0000313" key="2">
    <source>
        <dbReference type="Proteomes" id="UP000215127"/>
    </source>
</evidence>
<reference evidence="1 2" key="1">
    <citation type="submission" date="2016-06" db="EMBL/GenBank/DDBJ databases">
        <authorList>
            <person name="Kjaerup R.B."/>
            <person name="Dalgaard T.S."/>
            <person name="Juul-Madsen H.R."/>
        </authorList>
    </citation>
    <scope>NUCLEOTIDE SEQUENCE [LARGE SCALE GENOMIC DNA]</scope>
</reference>
<protein>
    <submittedName>
        <fullName evidence="1">Uncharacterized protein</fullName>
    </submittedName>
</protein>
<sequence length="82" mass="9679">MFRPVRPAAWTKQQTTLPRCHALQKLVGKVRHRQAWVAWEKKRGCRMGTFHLHKFWQGSTPTNPYCRADRCHLRAEGEKGRP</sequence>
<dbReference type="AlphaFoldDB" id="A0A1X7RJZ2"/>
<dbReference type="EMBL" id="LT853693">
    <property type="protein sequence ID" value="SMQ47540.1"/>
    <property type="molecule type" value="Genomic_DNA"/>
</dbReference>
<evidence type="ECO:0000313" key="1">
    <source>
        <dbReference type="EMBL" id="SMQ47540.1"/>
    </source>
</evidence>
<keyword evidence="2" id="KW-1185">Reference proteome</keyword>
<gene>
    <name evidence="1" type="ORF">ZT3D7_G2688</name>
</gene>
<name>A0A1X7RJZ2_ZYMT9</name>
<organism evidence="1 2">
    <name type="scientific">Zymoseptoria tritici (strain ST99CH_3D7)</name>
    <dbReference type="NCBI Taxonomy" id="1276538"/>
    <lineage>
        <taxon>Eukaryota</taxon>
        <taxon>Fungi</taxon>
        <taxon>Dikarya</taxon>
        <taxon>Ascomycota</taxon>
        <taxon>Pezizomycotina</taxon>
        <taxon>Dothideomycetes</taxon>
        <taxon>Dothideomycetidae</taxon>
        <taxon>Mycosphaerellales</taxon>
        <taxon>Mycosphaerellaceae</taxon>
        <taxon>Zymoseptoria</taxon>
    </lineage>
</organism>